<evidence type="ECO:0000256" key="8">
    <source>
        <dbReference type="SAM" id="SignalP"/>
    </source>
</evidence>
<dbReference type="Pfam" id="PF03349">
    <property type="entry name" value="Toluene_X"/>
    <property type="match status" value="1"/>
</dbReference>
<evidence type="ECO:0000256" key="2">
    <source>
        <dbReference type="ARBA" id="ARBA00008163"/>
    </source>
</evidence>
<dbReference type="GO" id="GO:0009279">
    <property type="term" value="C:cell outer membrane"/>
    <property type="evidence" value="ECO:0007669"/>
    <property type="project" value="UniProtKB-SubCell"/>
</dbReference>
<gene>
    <name evidence="9" type="ORF">GZ78_02910</name>
</gene>
<feature type="signal peptide" evidence="8">
    <location>
        <begin position="1"/>
        <end position="22"/>
    </location>
</feature>
<dbReference type="eggNOG" id="COG2067">
    <property type="taxonomic scope" value="Bacteria"/>
</dbReference>
<dbReference type="Proteomes" id="UP000028073">
    <property type="component" value="Unassembled WGS sequence"/>
</dbReference>
<feature type="chain" id="PRO_5001760964" description="Aromatic hydrocarbon degradation protein" evidence="8">
    <location>
        <begin position="23"/>
        <end position="445"/>
    </location>
</feature>
<evidence type="ECO:0000256" key="4">
    <source>
        <dbReference type="ARBA" id="ARBA00022692"/>
    </source>
</evidence>
<comment type="subcellular location">
    <subcellularLocation>
        <location evidence="1">Cell outer membrane</location>
        <topology evidence="1">Multi-pass membrane protein</topology>
    </subcellularLocation>
</comment>
<sequence>MAVLSPLFAAMAFSFHSSTAQSAGYGIYENSAGYMGTAFAGKASNPQDASIAANNPAGIAYVEGTQISVGSAVIFEGGEFEGQHIAPNLQGQLEVVAQGKTKDFQSTTLVPFGHFVIPMNEQLSFGLSGYAPYGIELDYDKSWAGQYFGNKTSVKTINIQGTVSYKFQEDFSVGFGLIGSYVKGELTQKSSGTAPTDPPISIPPQNANIDAKVDGDAEAIGWTVGALWRVREQTYLGLSYFSQLDFKLKGDVAANGTATLFGQTLPVNEKSKAKLDITMPEKAALSLTHHLNDEWTLMADATWTRWSRFEEFYVRADNSDLSSYIPIKWTDVWSWSFGASWQVAPEWKLRAGYMFDQSPVDDKNRTARTPDADRNWFTLGANWKADPKFSIDLSYAYVSLKKGKVSETKHNPPGDSPEVVESYGTFTGEYNNSSHIVAAQLNYIF</sequence>
<comment type="caution">
    <text evidence="9">The sequence shown here is derived from an EMBL/GenBank/DDBJ whole genome shotgun (WGS) entry which is preliminary data.</text>
</comment>
<dbReference type="STRING" id="1137799.GZ78_02910"/>
<dbReference type="AlphaFoldDB" id="A0A081NKN2"/>
<evidence type="ECO:0000256" key="1">
    <source>
        <dbReference type="ARBA" id="ARBA00004571"/>
    </source>
</evidence>
<evidence type="ECO:0000256" key="3">
    <source>
        <dbReference type="ARBA" id="ARBA00022452"/>
    </source>
</evidence>
<evidence type="ECO:0000256" key="7">
    <source>
        <dbReference type="ARBA" id="ARBA00023237"/>
    </source>
</evidence>
<keyword evidence="6" id="KW-0472">Membrane</keyword>
<comment type="similarity">
    <text evidence="2">Belongs to the OmpP1/FadL family.</text>
</comment>
<dbReference type="PANTHER" id="PTHR35093">
    <property type="entry name" value="OUTER MEMBRANE PROTEIN NMB0088-RELATED"/>
    <property type="match status" value="1"/>
</dbReference>
<evidence type="ECO:0000256" key="6">
    <source>
        <dbReference type="ARBA" id="ARBA00023136"/>
    </source>
</evidence>
<dbReference type="PANTHER" id="PTHR35093:SF8">
    <property type="entry name" value="OUTER MEMBRANE PROTEIN NMB0088-RELATED"/>
    <property type="match status" value="1"/>
</dbReference>
<dbReference type="SUPFAM" id="SSF56935">
    <property type="entry name" value="Porins"/>
    <property type="match status" value="1"/>
</dbReference>
<name>A0A081NKN2_9GAMM</name>
<dbReference type="Gene3D" id="2.40.160.60">
    <property type="entry name" value="Outer membrane protein transport protein (OMPP1/FadL/TodX)"/>
    <property type="match status" value="1"/>
</dbReference>
<protein>
    <recommendedName>
        <fullName evidence="11">Aromatic hydrocarbon degradation protein</fullName>
    </recommendedName>
</protein>
<evidence type="ECO:0000256" key="5">
    <source>
        <dbReference type="ARBA" id="ARBA00022729"/>
    </source>
</evidence>
<evidence type="ECO:0000313" key="10">
    <source>
        <dbReference type="Proteomes" id="UP000028073"/>
    </source>
</evidence>
<organism evidence="9 10">
    <name type="scientific">Endozoicomonas numazuensis</name>
    <dbReference type="NCBI Taxonomy" id="1137799"/>
    <lineage>
        <taxon>Bacteria</taxon>
        <taxon>Pseudomonadati</taxon>
        <taxon>Pseudomonadota</taxon>
        <taxon>Gammaproteobacteria</taxon>
        <taxon>Oceanospirillales</taxon>
        <taxon>Endozoicomonadaceae</taxon>
        <taxon>Endozoicomonas</taxon>
    </lineage>
</organism>
<accession>A0A081NKN2</accession>
<proteinExistence type="inferred from homology"/>
<dbReference type="InterPro" id="IPR005017">
    <property type="entry name" value="OMPP1/FadL/TodX"/>
</dbReference>
<keyword evidence="5 8" id="KW-0732">Signal</keyword>
<dbReference type="EMBL" id="JOKH01000001">
    <property type="protein sequence ID" value="KEQ19005.1"/>
    <property type="molecule type" value="Genomic_DNA"/>
</dbReference>
<evidence type="ECO:0000313" key="9">
    <source>
        <dbReference type="EMBL" id="KEQ19005.1"/>
    </source>
</evidence>
<keyword evidence="3" id="KW-1134">Transmembrane beta strand</keyword>
<reference evidence="9 10" key="1">
    <citation type="submission" date="2014-06" db="EMBL/GenBank/DDBJ databases">
        <title>Whole Genome Sequences of Three Symbiotic Endozoicomonas Bacteria.</title>
        <authorList>
            <person name="Neave M.J."/>
            <person name="Apprill A."/>
            <person name="Voolstra C.R."/>
        </authorList>
    </citation>
    <scope>NUCLEOTIDE SEQUENCE [LARGE SCALE GENOMIC DNA]</scope>
    <source>
        <strain evidence="9 10">DSM 25634</strain>
    </source>
</reference>
<evidence type="ECO:0008006" key="11">
    <source>
        <dbReference type="Google" id="ProtNLM"/>
    </source>
</evidence>
<dbReference type="GO" id="GO:0015483">
    <property type="term" value="F:long-chain fatty acid transporting porin activity"/>
    <property type="evidence" value="ECO:0007669"/>
    <property type="project" value="TreeGrafter"/>
</dbReference>
<keyword evidence="10" id="KW-1185">Reference proteome</keyword>
<keyword evidence="4" id="KW-0812">Transmembrane</keyword>
<keyword evidence="7" id="KW-0998">Cell outer membrane</keyword>